<dbReference type="GO" id="GO:0010468">
    <property type="term" value="P:regulation of gene expression"/>
    <property type="evidence" value="ECO:0007669"/>
    <property type="project" value="UniProtKB-ARBA"/>
</dbReference>
<dbReference type="PANTHER" id="PTHR15304">
    <property type="entry name" value="MYOD FAMILY INHIBITOR"/>
    <property type="match status" value="1"/>
</dbReference>
<reference evidence="2" key="2">
    <citation type="submission" date="2025-09" db="UniProtKB">
        <authorList>
            <consortium name="Ensembl"/>
        </authorList>
    </citation>
    <scope>IDENTIFICATION</scope>
</reference>
<evidence type="ECO:0000256" key="1">
    <source>
        <dbReference type="ARBA" id="ARBA00025778"/>
    </source>
</evidence>
<evidence type="ECO:0000313" key="3">
    <source>
        <dbReference type="Proteomes" id="UP000694569"/>
    </source>
</evidence>
<keyword evidence="3" id="KW-1185">Reference proteome</keyword>
<evidence type="ECO:0000313" key="2">
    <source>
        <dbReference type="Ensembl" id="ENSLLEP00000045572.1"/>
    </source>
</evidence>
<organism evidence="2 3">
    <name type="scientific">Leptobrachium leishanense</name>
    <name type="common">Leishan spiny toad</name>
    <dbReference type="NCBI Taxonomy" id="445787"/>
    <lineage>
        <taxon>Eukaryota</taxon>
        <taxon>Metazoa</taxon>
        <taxon>Chordata</taxon>
        <taxon>Craniata</taxon>
        <taxon>Vertebrata</taxon>
        <taxon>Euteleostomi</taxon>
        <taxon>Amphibia</taxon>
        <taxon>Batrachia</taxon>
        <taxon>Anura</taxon>
        <taxon>Pelobatoidea</taxon>
        <taxon>Megophryidae</taxon>
        <taxon>Leptobrachium</taxon>
    </lineage>
</organism>
<gene>
    <name evidence="2" type="primary">MDFIC2</name>
</gene>
<proteinExistence type="inferred from homology"/>
<dbReference type="Ensembl" id="ENSLLET00000047397.1">
    <property type="protein sequence ID" value="ENSLLEP00000045572.1"/>
    <property type="gene ID" value="ENSLLEG00000028932.1"/>
</dbReference>
<accession>A0A8C5R1K4</accession>
<dbReference type="OrthoDB" id="8767764at2759"/>
<dbReference type="Proteomes" id="UP000694569">
    <property type="component" value="Unplaced"/>
</dbReference>
<protein>
    <submittedName>
        <fullName evidence="2">MyoD family inhibitor domain containing 2</fullName>
    </submittedName>
</protein>
<dbReference type="AlphaFoldDB" id="A0A8C5R1K4"/>
<sequence>MHRVTFSTNEECSKILPYKEANTNTSHQRENEGECATLILACLFCHFCDFLLMLPKTCEKLVTNLCCPSNRYYHTTEAEQSNNDCDCCSCDCDGGLFDVCQESSDCLELAMEISEVCYH</sequence>
<dbReference type="PANTHER" id="PTHR15304:SF2">
    <property type="entry name" value="MYOD FAMILY INHIBITOR DOMAIN-CONTAINING PROTEIN 2"/>
    <property type="match status" value="1"/>
</dbReference>
<dbReference type="GeneTree" id="ENSGT00730000111641"/>
<comment type="similarity">
    <text evidence="1">Belongs to the MDFI family.</text>
</comment>
<reference evidence="2" key="1">
    <citation type="submission" date="2025-08" db="UniProtKB">
        <authorList>
            <consortium name="Ensembl"/>
        </authorList>
    </citation>
    <scope>IDENTIFICATION</scope>
</reference>
<dbReference type="Pfam" id="PF15316">
    <property type="entry name" value="MDFI"/>
    <property type="match status" value="1"/>
</dbReference>
<dbReference type="InterPro" id="IPR026134">
    <property type="entry name" value="MDFI/MDFIC"/>
</dbReference>
<name>A0A8C5R1K4_9ANUR</name>